<keyword evidence="3" id="KW-1185">Reference proteome</keyword>
<dbReference type="HOGENOM" id="CLU_454756_0_0_7"/>
<feature type="transmembrane region" description="Helical" evidence="1">
    <location>
        <begin position="263"/>
        <end position="283"/>
    </location>
</feature>
<keyword evidence="1" id="KW-0812">Transmembrane</keyword>
<feature type="transmembrane region" description="Helical" evidence="1">
    <location>
        <begin position="104"/>
        <end position="121"/>
    </location>
</feature>
<sequence>MKQFLPLLLFILSILCILCVGFYPQLCVLLYVAFIGQFIALFMQSYGILKIKKQAIIKAYYRQDSLLYRYFGRFLFVKVTTFFIALIGSVPLFFMLVFPSGGDILIFCLLVPLSIYSLRVINFICKANISADFAPTIAKKYTAIFCALLACIGEMFIHSYGDSISHTLDIQSHYQSLLHNYGVSEMTCQWWQEFFGFVLLKKAVLDVLYQSVADTYLHIGLNLLFICGHFASFASFALLCIGNKSCKESAPLGQENLLSLKQFFAMLFFLIFLYIAFNISIHLQPLAKSNKDLPTLLSTQLLSHNNQYIELSIQGAHTFIHTKDLLSLHQRFEENVNDFQQSLNFTTQESINEYLAQKERIIDEYSKWYFSVRGEYTRLFYAAIGKGEDIAQEQFLFLLKSYTPYDLQEHLNGIYDTHIENLKLRLEQSFSFFTTHKKPSNATISFALSFKDINAQISSLSPRATDGVAALLGASVIGAMILKTSGKALAKSTAKAVSKSVAKKSLSGAVGAGGSIVCGVFAPLCAIGFFVASDYAINSVDEMINEDEFKRQMREGFDLWELQLKNSLISYNSQLSKQILEKLSLQGDSHIESTPIENKE</sequence>
<feature type="transmembrane region" description="Helical" evidence="1">
    <location>
        <begin position="506"/>
        <end position="532"/>
    </location>
</feature>
<evidence type="ECO:0000256" key="1">
    <source>
        <dbReference type="SAM" id="Phobius"/>
    </source>
</evidence>
<feature type="transmembrane region" description="Helical" evidence="1">
    <location>
        <begin position="29"/>
        <end position="49"/>
    </location>
</feature>
<reference evidence="2 3" key="1">
    <citation type="journal article" date="2003" name="Proc. Natl. Acad. Sci. U.S.A.">
        <title>The complete genome sequence of the carcinogenic bacterium Helicobacter hepaticus.</title>
        <authorList>
            <person name="Suerbaum S."/>
            <person name="Josenhans C."/>
            <person name="Sterzenbach T."/>
            <person name="Drescher B."/>
            <person name="Brandt P."/>
            <person name="Bell M."/>
            <person name="Droege M."/>
            <person name="Fartmann B."/>
            <person name="Fischer H.-P."/>
            <person name="Ge Z."/>
            <person name="Hoerster A."/>
            <person name="Holland R."/>
            <person name="Klein K."/>
            <person name="Koenig J."/>
            <person name="Macko L."/>
            <person name="Mendz G.L."/>
            <person name="Nyakatura G."/>
            <person name="Schauer D.B."/>
            <person name="Shen Z."/>
            <person name="Weber J."/>
            <person name="Frosch M."/>
            <person name="Fox J.G."/>
        </authorList>
    </citation>
    <scope>NUCLEOTIDE SEQUENCE [LARGE SCALE GENOMIC DNA]</scope>
    <source>
        <strain evidence="3">ATCC 51449 / 3B1</strain>
    </source>
</reference>
<feature type="transmembrane region" description="Helical" evidence="1">
    <location>
        <begin position="70"/>
        <end position="98"/>
    </location>
</feature>
<dbReference type="KEGG" id="hhe:HH_1836"/>
<dbReference type="STRING" id="235279.HH_1836"/>
<protein>
    <submittedName>
        <fullName evidence="2">Uncharacterized protein</fullName>
    </submittedName>
</protein>
<name>Q7VF42_HELHP</name>
<organism evidence="2 3">
    <name type="scientific">Helicobacter hepaticus (strain ATCC 51449 / 3B1)</name>
    <dbReference type="NCBI Taxonomy" id="235279"/>
    <lineage>
        <taxon>Bacteria</taxon>
        <taxon>Pseudomonadati</taxon>
        <taxon>Campylobacterota</taxon>
        <taxon>Epsilonproteobacteria</taxon>
        <taxon>Campylobacterales</taxon>
        <taxon>Helicobacteraceae</taxon>
        <taxon>Helicobacter</taxon>
    </lineage>
</organism>
<keyword evidence="1" id="KW-0472">Membrane</keyword>
<dbReference type="EMBL" id="AE017125">
    <property type="protein sequence ID" value="AAP78433.1"/>
    <property type="molecule type" value="Genomic_DNA"/>
</dbReference>
<gene>
    <name evidence="2" type="ordered locus">HH_1836</name>
</gene>
<dbReference type="OrthoDB" id="5318221at2"/>
<accession>Q7VF42</accession>
<proteinExistence type="predicted"/>
<dbReference type="Proteomes" id="UP000002495">
    <property type="component" value="Chromosome"/>
</dbReference>
<feature type="transmembrane region" description="Helical" evidence="1">
    <location>
        <begin position="219"/>
        <end position="242"/>
    </location>
</feature>
<keyword evidence="1" id="KW-1133">Transmembrane helix</keyword>
<feature type="transmembrane region" description="Helical" evidence="1">
    <location>
        <begin position="467"/>
        <end position="485"/>
    </location>
</feature>
<evidence type="ECO:0000313" key="3">
    <source>
        <dbReference type="Proteomes" id="UP000002495"/>
    </source>
</evidence>
<dbReference type="AlphaFoldDB" id="Q7VF42"/>
<evidence type="ECO:0000313" key="2">
    <source>
        <dbReference type="EMBL" id="AAP78433.1"/>
    </source>
</evidence>